<dbReference type="PROSITE" id="PS51819">
    <property type="entry name" value="VOC"/>
    <property type="match status" value="1"/>
</dbReference>
<organism evidence="2 3">
    <name type="scientific">Paracoccus onchidii</name>
    <dbReference type="NCBI Taxonomy" id="3017813"/>
    <lineage>
        <taxon>Bacteria</taxon>
        <taxon>Pseudomonadati</taxon>
        <taxon>Pseudomonadota</taxon>
        <taxon>Alphaproteobacteria</taxon>
        <taxon>Rhodobacterales</taxon>
        <taxon>Paracoccaceae</taxon>
        <taxon>Paracoccus</taxon>
    </lineage>
</organism>
<evidence type="ECO:0000313" key="2">
    <source>
        <dbReference type="EMBL" id="MDB6177721.1"/>
    </source>
</evidence>
<gene>
    <name evidence="2" type="ORF">PAF17_09375</name>
</gene>
<accession>A0ABT4ZG76</accession>
<dbReference type="Pfam" id="PF00903">
    <property type="entry name" value="Glyoxalase"/>
    <property type="match status" value="1"/>
</dbReference>
<dbReference type="InterPro" id="IPR004360">
    <property type="entry name" value="Glyas_Fos-R_dOase_dom"/>
</dbReference>
<keyword evidence="3" id="KW-1185">Reference proteome</keyword>
<feature type="domain" description="VOC" evidence="1">
    <location>
        <begin position="3"/>
        <end position="128"/>
    </location>
</feature>
<dbReference type="InterPro" id="IPR037523">
    <property type="entry name" value="VOC_core"/>
</dbReference>
<proteinExistence type="predicted"/>
<dbReference type="Gene3D" id="3.10.180.10">
    <property type="entry name" value="2,3-Dihydroxybiphenyl 1,2-Dioxygenase, domain 1"/>
    <property type="match status" value="1"/>
</dbReference>
<comment type="caution">
    <text evidence="2">The sequence shown here is derived from an EMBL/GenBank/DDBJ whole genome shotgun (WGS) entry which is preliminary data.</text>
</comment>
<dbReference type="CDD" id="cd07263">
    <property type="entry name" value="VOC_like"/>
    <property type="match status" value="1"/>
</dbReference>
<dbReference type="EMBL" id="JAQBIE010000010">
    <property type="protein sequence ID" value="MDB6177721.1"/>
    <property type="molecule type" value="Genomic_DNA"/>
</dbReference>
<dbReference type="PANTHER" id="PTHR36437:SF2">
    <property type="entry name" value="GLYOXALASE_BLEOMYCIN RESISTANCE PROTEIN_DIOXYGENASE"/>
    <property type="match status" value="1"/>
</dbReference>
<evidence type="ECO:0000313" key="3">
    <source>
        <dbReference type="Proteomes" id="UP001165641"/>
    </source>
</evidence>
<dbReference type="PANTHER" id="PTHR36437">
    <property type="entry name" value="GLYOXALASE/BLEOMYCIN RESISTANCE PROTEIN/DIOXYGENASE"/>
    <property type="match status" value="1"/>
</dbReference>
<sequence>MIKIHVTSVFVDDQARALDFYVGKLGFQLKNDIPLGENRWLTVVSPDQPTGTELLLEPSDHPAVKPYQAAIVADGIPAASFQVDDLADTYDRLTESGVSFTQAPVDAGDVRMAVLDDTCGNLIQLVQLKCVKPTDMRLR</sequence>
<dbReference type="SUPFAM" id="SSF54593">
    <property type="entry name" value="Glyoxalase/Bleomycin resistance protein/Dihydroxybiphenyl dioxygenase"/>
    <property type="match status" value="1"/>
</dbReference>
<dbReference type="RefSeq" id="WP_271888844.1">
    <property type="nucleotide sequence ID" value="NZ_JAQBIE010000010.1"/>
</dbReference>
<name>A0ABT4ZG76_9RHOB</name>
<protein>
    <submittedName>
        <fullName evidence="2">VOC family protein</fullName>
    </submittedName>
</protein>
<reference evidence="2" key="1">
    <citation type="submission" date="2022-12" db="EMBL/GenBank/DDBJ databases">
        <title>Paracoccus onchidii sp. nov., isolated from a marine invertebrate from the South China Sea.</title>
        <authorList>
            <person name="Xu S."/>
            <person name="Liu Z."/>
            <person name="Xu Y."/>
        </authorList>
    </citation>
    <scope>NUCLEOTIDE SEQUENCE</scope>
    <source>
        <strain evidence="2">Z330</strain>
    </source>
</reference>
<dbReference type="Proteomes" id="UP001165641">
    <property type="component" value="Unassembled WGS sequence"/>
</dbReference>
<dbReference type="InterPro" id="IPR029068">
    <property type="entry name" value="Glyas_Bleomycin-R_OHBP_Dase"/>
</dbReference>
<evidence type="ECO:0000259" key="1">
    <source>
        <dbReference type="PROSITE" id="PS51819"/>
    </source>
</evidence>